<dbReference type="SUPFAM" id="SSF56752">
    <property type="entry name" value="D-aminoacid aminotransferase-like PLP-dependent enzymes"/>
    <property type="match status" value="1"/>
</dbReference>
<comment type="similarity">
    <text evidence="6">Belongs to the class-IV pyridoxal-phosphate-dependent aminotransferase family.</text>
</comment>
<keyword evidence="9" id="KW-0663">Pyridoxal phosphate</keyword>
<evidence type="ECO:0000256" key="4">
    <source>
        <dbReference type="ARBA" id="ARBA00004931"/>
    </source>
</evidence>
<dbReference type="InterPro" id="IPR001544">
    <property type="entry name" value="Aminotrans_IV"/>
</dbReference>
<dbReference type="Proteomes" id="UP000238563">
    <property type="component" value="Unassembled WGS sequence"/>
</dbReference>
<gene>
    <name evidence="14" type="ORF">C5750_08925</name>
</gene>
<dbReference type="Gene3D" id="3.30.470.10">
    <property type="match status" value="1"/>
</dbReference>
<keyword evidence="14" id="KW-0808">Transferase</keyword>
<comment type="pathway">
    <text evidence="4">Amino-acid biosynthesis; L-valine biosynthesis; L-valine from pyruvate: step 4/4.</text>
</comment>
<comment type="function">
    <text evidence="2">Acts on leucine, isoleucine and valine.</text>
</comment>
<comment type="pathway">
    <text evidence="3">Amino-acid biosynthesis; L-isoleucine biosynthesis; L-isoleucine from 2-oxobutanoate: step 4/4.</text>
</comment>
<evidence type="ECO:0000256" key="6">
    <source>
        <dbReference type="ARBA" id="ARBA00009320"/>
    </source>
</evidence>
<dbReference type="OrthoDB" id="9805628at2"/>
<evidence type="ECO:0000256" key="11">
    <source>
        <dbReference type="ARBA" id="ARBA00048212"/>
    </source>
</evidence>
<dbReference type="InterPro" id="IPR050571">
    <property type="entry name" value="Class-IV_PLP-Dep_Aminotrnsfr"/>
</dbReference>
<dbReference type="EC" id="2.6.1.42" evidence="7"/>
<comment type="pathway">
    <text evidence="5">Amino-acid biosynthesis; L-leucine biosynthesis; L-leucine from 3-methyl-2-oxobutanoate: step 4/4.</text>
</comment>
<dbReference type="AlphaFoldDB" id="A0A2S9JPW5"/>
<keyword evidence="10" id="KW-0028">Amino-acid biosynthesis</keyword>
<dbReference type="Pfam" id="PF01063">
    <property type="entry name" value="Aminotran_4"/>
    <property type="match status" value="1"/>
</dbReference>
<evidence type="ECO:0000256" key="9">
    <source>
        <dbReference type="ARBA" id="ARBA00022898"/>
    </source>
</evidence>
<evidence type="ECO:0000256" key="1">
    <source>
        <dbReference type="ARBA" id="ARBA00001933"/>
    </source>
</evidence>
<dbReference type="EMBL" id="PVBT01000002">
    <property type="protein sequence ID" value="PRD55278.1"/>
    <property type="molecule type" value="Genomic_DNA"/>
</dbReference>
<dbReference type="InterPro" id="IPR036038">
    <property type="entry name" value="Aminotransferase-like"/>
</dbReference>
<comment type="cofactor">
    <cofactor evidence="1">
        <name>pyridoxal 5'-phosphate</name>
        <dbReference type="ChEBI" id="CHEBI:597326"/>
    </cofactor>
</comment>
<comment type="catalytic activity">
    <reaction evidence="13">
        <text>L-leucine + 2-oxoglutarate = 4-methyl-2-oxopentanoate + L-glutamate</text>
        <dbReference type="Rhea" id="RHEA:18321"/>
        <dbReference type="ChEBI" id="CHEBI:16810"/>
        <dbReference type="ChEBI" id="CHEBI:17865"/>
        <dbReference type="ChEBI" id="CHEBI:29985"/>
        <dbReference type="ChEBI" id="CHEBI:57427"/>
        <dbReference type="EC" id="2.6.1.42"/>
    </reaction>
</comment>
<evidence type="ECO:0000313" key="15">
    <source>
        <dbReference type="Proteomes" id="UP000238563"/>
    </source>
</evidence>
<dbReference type="GO" id="GO:0009082">
    <property type="term" value="P:branched-chain amino acid biosynthetic process"/>
    <property type="evidence" value="ECO:0007669"/>
    <property type="project" value="UniProtKB-KW"/>
</dbReference>
<evidence type="ECO:0000256" key="12">
    <source>
        <dbReference type="ARBA" id="ARBA00048798"/>
    </source>
</evidence>
<sequence length="289" mass="31655">MKHSADSRIAYVNGAFVPAAEARISIFDRGFLFGDGIYEVTAVLDGKLIDSRPHTTRLQRSTNEIGIRMPITPDEIEQIQKTLIERNALVEGLIYLQMTRGAEERDFLFSDDLEPTLIMFTQVKKLIDLPAVNTGLAIKSVDDMRWARRDIKSTCLLPQVLAKRIAKEAGCQEAWMIEDGLVTEGASSTAYIVTPEGSIVTRGNSSKTLPGCTRLALLQLAQETGMRIDERPFSLAEALSATEAGMSSASNFALAVTTIDGQPVGNGTPGPVMQRLRELYIEHARKTAV</sequence>
<evidence type="ECO:0000256" key="2">
    <source>
        <dbReference type="ARBA" id="ARBA00003109"/>
    </source>
</evidence>
<evidence type="ECO:0000256" key="10">
    <source>
        <dbReference type="ARBA" id="ARBA00023304"/>
    </source>
</evidence>
<evidence type="ECO:0000256" key="3">
    <source>
        <dbReference type="ARBA" id="ARBA00004824"/>
    </source>
</evidence>
<dbReference type="GO" id="GO:0052655">
    <property type="term" value="F:L-valine-2-oxoglutarate transaminase activity"/>
    <property type="evidence" value="ECO:0007669"/>
    <property type="project" value="RHEA"/>
</dbReference>
<dbReference type="GO" id="GO:0052656">
    <property type="term" value="F:L-isoleucine-2-oxoglutarate transaminase activity"/>
    <property type="evidence" value="ECO:0007669"/>
    <property type="project" value="RHEA"/>
</dbReference>
<keyword evidence="15" id="KW-1185">Reference proteome</keyword>
<dbReference type="PANTHER" id="PTHR42743">
    <property type="entry name" value="AMINO-ACID AMINOTRANSFERASE"/>
    <property type="match status" value="1"/>
</dbReference>
<dbReference type="GO" id="GO:0008652">
    <property type="term" value="P:amino acid biosynthetic process"/>
    <property type="evidence" value="ECO:0007669"/>
    <property type="project" value="UniProtKB-ARBA"/>
</dbReference>
<dbReference type="FunFam" id="3.20.10.10:FF:000002">
    <property type="entry name" value="D-alanine aminotransferase"/>
    <property type="match status" value="1"/>
</dbReference>
<dbReference type="GO" id="GO:0005829">
    <property type="term" value="C:cytosol"/>
    <property type="evidence" value="ECO:0007669"/>
    <property type="project" value="TreeGrafter"/>
</dbReference>
<evidence type="ECO:0000256" key="8">
    <source>
        <dbReference type="ARBA" id="ARBA00014472"/>
    </source>
</evidence>
<proteinExistence type="inferred from homology"/>
<comment type="catalytic activity">
    <reaction evidence="11">
        <text>L-valine + 2-oxoglutarate = 3-methyl-2-oxobutanoate + L-glutamate</text>
        <dbReference type="Rhea" id="RHEA:24813"/>
        <dbReference type="ChEBI" id="CHEBI:11851"/>
        <dbReference type="ChEBI" id="CHEBI:16810"/>
        <dbReference type="ChEBI" id="CHEBI:29985"/>
        <dbReference type="ChEBI" id="CHEBI:57762"/>
        <dbReference type="EC" id="2.6.1.42"/>
    </reaction>
</comment>
<dbReference type="GO" id="GO:0052654">
    <property type="term" value="F:L-leucine-2-oxoglutarate transaminase activity"/>
    <property type="evidence" value="ECO:0007669"/>
    <property type="project" value="RHEA"/>
</dbReference>
<dbReference type="InterPro" id="IPR043131">
    <property type="entry name" value="BCAT-like_N"/>
</dbReference>
<dbReference type="CDD" id="cd01558">
    <property type="entry name" value="D-AAT_like"/>
    <property type="match status" value="1"/>
</dbReference>
<keyword evidence="10" id="KW-0100">Branched-chain amino acid biosynthesis</keyword>
<name>A0A2S9JPW5_9HYPH</name>
<keyword evidence="14" id="KW-0032">Aminotransferase</keyword>
<dbReference type="PANTHER" id="PTHR42743:SF11">
    <property type="entry name" value="AMINODEOXYCHORISMATE LYASE"/>
    <property type="match status" value="1"/>
</dbReference>
<dbReference type="InterPro" id="IPR043132">
    <property type="entry name" value="BCAT-like_C"/>
</dbReference>
<dbReference type="Gene3D" id="3.20.10.10">
    <property type="entry name" value="D-amino Acid Aminotransferase, subunit A, domain 2"/>
    <property type="match status" value="1"/>
</dbReference>
<dbReference type="NCBIfam" id="NF005209">
    <property type="entry name" value="PRK06680.1"/>
    <property type="match status" value="1"/>
</dbReference>
<organism evidence="14 15">
    <name type="scientific">Phyllobacterium myrsinacearum</name>
    <dbReference type="NCBI Taxonomy" id="28101"/>
    <lineage>
        <taxon>Bacteria</taxon>
        <taxon>Pseudomonadati</taxon>
        <taxon>Pseudomonadota</taxon>
        <taxon>Alphaproteobacteria</taxon>
        <taxon>Hyphomicrobiales</taxon>
        <taxon>Phyllobacteriaceae</taxon>
        <taxon>Phyllobacterium</taxon>
    </lineage>
</organism>
<evidence type="ECO:0000256" key="5">
    <source>
        <dbReference type="ARBA" id="ARBA00005072"/>
    </source>
</evidence>
<reference evidence="14 15" key="1">
    <citation type="submission" date="2018-02" db="EMBL/GenBank/DDBJ databases">
        <title>The draft genome of Phyllobacterium myrsinacearum DSM5892.</title>
        <authorList>
            <person name="Li L."/>
            <person name="Liu L."/>
            <person name="Zhang X."/>
            <person name="Wang T."/>
        </authorList>
    </citation>
    <scope>NUCLEOTIDE SEQUENCE [LARGE SCALE GENOMIC DNA]</scope>
    <source>
        <strain evidence="14 15">DSM 5892</strain>
    </source>
</reference>
<accession>A0A2S9JPW5</accession>
<dbReference type="RefSeq" id="WP_105733507.1">
    <property type="nucleotide sequence ID" value="NZ_PVBT01000002.1"/>
</dbReference>
<comment type="caution">
    <text evidence="14">The sequence shown here is derived from an EMBL/GenBank/DDBJ whole genome shotgun (WGS) entry which is preliminary data.</text>
</comment>
<evidence type="ECO:0000256" key="13">
    <source>
        <dbReference type="ARBA" id="ARBA00049229"/>
    </source>
</evidence>
<comment type="catalytic activity">
    <reaction evidence="12">
        <text>L-isoleucine + 2-oxoglutarate = (S)-3-methyl-2-oxopentanoate + L-glutamate</text>
        <dbReference type="Rhea" id="RHEA:24801"/>
        <dbReference type="ChEBI" id="CHEBI:16810"/>
        <dbReference type="ChEBI" id="CHEBI:29985"/>
        <dbReference type="ChEBI" id="CHEBI:35146"/>
        <dbReference type="ChEBI" id="CHEBI:58045"/>
        <dbReference type="EC" id="2.6.1.42"/>
    </reaction>
</comment>
<protein>
    <recommendedName>
        <fullName evidence="8">Probable branched-chain-amino-acid aminotransferase</fullName>
        <ecNumber evidence="7">2.6.1.42</ecNumber>
    </recommendedName>
</protein>
<evidence type="ECO:0000313" key="14">
    <source>
        <dbReference type="EMBL" id="PRD55278.1"/>
    </source>
</evidence>
<evidence type="ECO:0000256" key="7">
    <source>
        <dbReference type="ARBA" id="ARBA00013053"/>
    </source>
</evidence>